<dbReference type="Proteomes" id="UP001501207">
    <property type="component" value="Unassembled WGS sequence"/>
</dbReference>
<feature type="signal peptide" evidence="1">
    <location>
        <begin position="1"/>
        <end position="19"/>
    </location>
</feature>
<reference evidence="3" key="1">
    <citation type="journal article" date="2019" name="Int. J. Syst. Evol. Microbiol.">
        <title>The Global Catalogue of Microorganisms (GCM) 10K type strain sequencing project: providing services to taxonomists for standard genome sequencing and annotation.</title>
        <authorList>
            <consortium name="The Broad Institute Genomics Platform"/>
            <consortium name="The Broad Institute Genome Sequencing Center for Infectious Disease"/>
            <person name="Wu L."/>
            <person name="Ma J."/>
        </authorList>
    </citation>
    <scope>NUCLEOTIDE SEQUENCE [LARGE SCALE GENOMIC DNA]</scope>
    <source>
        <strain evidence="3">JCM 17664</strain>
    </source>
</reference>
<protein>
    <recommendedName>
        <fullName evidence="4">DUF922 domain-containing protein</fullName>
    </recommendedName>
</protein>
<comment type="caution">
    <text evidence="2">The sequence shown here is derived from an EMBL/GenBank/DDBJ whole genome shotgun (WGS) entry which is preliminary data.</text>
</comment>
<dbReference type="RefSeq" id="WP_344977386.1">
    <property type="nucleotide sequence ID" value="NZ_BAABFN010000002.1"/>
</dbReference>
<evidence type="ECO:0008006" key="4">
    <source>
        <dbReference type="Google" id="ProtNLM"/>
    </source>
</evidence>
<sequence>MLRMLLLIPLLLTGLRSPAQDSSRTEKPPPKVLIIRFDPDYAPAVQPEDTIYYTPSRPLQWSDFTGKRPPGHTDNIAVTYSSFAYTGSARQKQDTLWVTLTLQVFFVKSASWVSGSPGTYALQHEQMHFDLTHIAADDFKRRVLRTDMEPEDADSYIQYQYLEAFRDMNHLQERYEAATGHGRNPAAAAQWKKYIRDRLYGKLVPLPDTGPSSVK</sequence>
<dbReference type="EMBL" id="BAABFN010000002">
    <property type="protein sequence ID" value="GAA4306993.1"/>
    <property type="molecule type" value="Genomic_DNA"/>
</dbReference>
<gene>
    <name evidence="2" type="ORF">GCM10023143_13230</name>
</gene>
<accession>A0ABP8FM44</accession>
<evidence type="ECO:0000313" key="2">
    <source>
        <dbReference type="EMBL" id="GAA4306993.1"/>
    </source>
</evidence>
<feature type="chain" id="PRO_5046576930" description="DUF922 domain-containing protein" evidence="1">
    <location>
        <begin position="20"/>
        <end position="215"/>
    </location>
</feature>
<organism evidence="2 3">
    <name type="scientific">Compostibacter hankyongensis</name>
    <dbReference type="NCBI Taxonomy" id="1007089"/>
    <lineage>
        <taxon>Bacteria</taxon>
        <taxon>Pseudomonadati</taxon>
        <taxon>Bacteroidota</taxon>
        <taxon>Chitinophagia</taxon>
        <taxon>Chitinophagales</taxon>
        <taxon>Chitinophagaceae</taxon>
        <taxon>Compostibacter</taxon>
    </lineage>
</organism>
<keyword evidence="3" id="KW-1185">Reference proteome</keyword>
<proteinExistence type="predicted"/>
<evidence type="ECO:0000313" key="3">
    <source>
        <dbReference type="Proteomes" id="UP001501207"/>
    </source>
</evidence>
<name>A0ABP8FM44_9BACT</name>
<keyword evidence="1" id="KW-0732">Signal</keyword>
<evidence type="ECO:0000256" key="1">
    <source>
        <dbReference type="SAM" id="SignalP"/>
    </source>
</evidence>